<feature type="region of interest" description="Disordered" evidence="1">
    <location>
        <begin position="559"/>
        <end position="591"/>
    </location>
</feature>
<evidence type="ECO:0000256" key="1">
    <source>
        <dbReference type="SAM" id="MobiDB-lite"/>
    </source>
</evidence>
<proteinExistence type="predicted"/>
<dbReference type="Proteomes" id="UP000029882">
    <property type="component" value="Segment"/>
</dbReference>
<dbReference type="InterPro" id="IPR051425">
    <property type="entry name" value="Formin_Homology"/>
</dbReference>
<reference evidence="2 3" key="1">
    <citation type="submission" date="2014-09" db="EMBL/GenBank/DDBJ databases">
        <authorList>
            <person name="Adair M."/>
            <person name="Blankenship B."/>
            <person name="Boyd S."/>
            <person name="Carrigan H."/>
            <person name="Chandler R."/>
            <person name="Cummins M."/>
            <person name="Deckelman L."/>
            <person name="Derrickson A."/>
            <person name="Feather K."/>
            <person name="Fowler T."/>
            <person name="Givler J."/>
            <person name="Huckabee A."/>
            <person name="Hughes H."/>
            <person name="Johnson L."/>
            <person name="Kitchens J."/>
            <person name="Lewis M."/>
            <person name="Meece T."/>
            <person name="Michau A."/>
            <person name="Nessler J."/>
            <person name="Patrick L."/>
            <person name="Pfaff S."/>
            <person name="Rose J."/>
            <person name="Rubin J."/>
            <person name="Thomasson B."/>
            <person name="Williams S."/>
            <person name="Williams T."/>
            <person name="Serrano M.G."/>
            <person name="Buck G."/>
            <person name="Lee V."/>
            <person name="Wang Y."/>
            <person name="Carvalho R."/>
            <person name="Voegtly L."/>
            <person name="Shi R."/>
            <person name="Duckworth R."/>
            <person name="Johnson A."/>
            <person name="Loviza R."/>
            <person name="Walstead R."/>
            <person name="Shah Z."/>
            <person name="Kiflezghi M."/>
            <person name="Wade K."/>
            <person name="Anders K.R."/>
            <person name="Braun M.A."/>
            <person name="Delesalle V.A."/>
            <person name="Hughes L.E."/>
            <person name="Ware V.C."/>
            <person name="Bradley K.W."/>
            <person name="Barker L.P."/>
            <person name="Asai D.J."/>
            <person name="Bowman C.A."/>
            <person name="Russell D.A."/>
            <person name="Pope W.H."/>
            <person name="Jacobs-Sera D."/>
            <person name="Hendrix R.W."/>
            <person name="Hatfull G.F."/>
        </authorList>
    </citation>
    <scope>NUCLEOTIDE SEQUENCE [LARGE SCALE GENOMIC DNA]</scope>
</reference>
<evidence type="ECO:0000313" key="3">
    <source>
        <dbReference type="Proteomes" id="UP000029882"/>
    </source>
</evidence>
<feature type="compositionally biased region" description="Polar residues" evidence="1">
    <location>
        <begin position="910"/>
        <end position="923"/>
    </location>
</feature>
<sequence length="1361" mass="136478">MPTYDAGDARLQIFPDASGFKRRLESDLKKIQVNFDNIKTSADTSGAARDLERFRAEQQRNPVDLRVRVDTDSARGNVSQLVGDLGKLRSAGVINLGVLGVGSLPAAATAVAALATSVQQLSQAGLAVPGMLGGIAAVASTAKVGLSGVSDAFDALNKASDGTPKSIEAANEALSKLAPSAAEAVRAAADIKQQLKDALVLPTQQNLFDGLGDSARKVVSADLPILQRGMAATASAINSNLKQLATSLSSGSSQGFLDRIFGNTADAQSRLSKAIDPAVHAFGTLAAAGSDTLPRLADGVGRLAERFDNFITTADADGRLDKWINDGIDAVGHLGETILNLGKSFTAVTQAAGTGGLLSTLDSLSGKLATFLNSDAGQAKLRQFFQDGKDQLAQWGPILGDIAKSLPAVLTAAKEWTDQLLPPLKEITGFLADSPGLIQGVATAFIAWKSIDGVTNLLGSLGNLDRALGTPGGKGGKGGSGILGKLALASALGIGVSTLAPSLDGNQPPSAGDVAGDLATNVGGGALAGAQVAGVPGAIVGGGVGVGKTIYDRAAGDLDRGKQAAQQQAEANRAAGPNRAGAPEQQQAAVPALRGVQQPSLYNPDGSLKPDFGQQALDQVRAGKIPGFTVAPDGTTIIGPNGQPLQLQPGKAAGGILPGYSPGVDNLLVPMSGGEGVIIPQVTRQLGPAGIAAINAGVLTRGYAGGGIVDPFGNPVTPGAAPGPVAPNPTSGGGLDIVGSIAQGIGGTVGNLVNLGGAVAGGAGGQKSLADRFAGVPGIWGAIASANSSNPGENLTAWGKQTGQWLGGFAARTVGGFGNALWSGALSLFGLENSILSPNNPYFQDIARSAGFALDADGPLGALLGVNDDSSESATAATPKQLREALDSIADKDAAVAIAQARLSELSPDAAQSTRLAAQQSLDKAQRDAQQARDDYAALSSGGAATVGISSTSHHGGGVGSAPAPTSGSGAERWRPVVRAALLKYGPQYGITNIQAWEDAMVRQIQTESGGNPAAFNDHDSNGRGGTQTVAGIAQFLRSTFDANNITGGDYLDPTAQIAAMIPYVARRYGVDANGAPLGIGRGHGYASGGIVDRARLTPMSGGEGIIDPKVTAKLGPAGIAAINRGVLTKGFALGGIIPEGVVLPKQPTPPPPRTPATIQRLNPRPAPASAPARGAAVIPSAPTVPLPSPVAPPADSTPPQPAQSNSPATAALPTYTVSPNPADSLNHNLPAIDKGISSAAQAIGTAVSTAISAAGGAAGGFGGGAAGAIGPLVGGLIQEGGKVVSDVVNVGSSFLVGNVTPGTTASQYGELMQSPQNVPQTAQDNRRSYVFNGIDSRNVVDELRLKDAQDTQAELARFRG</sequence>
<dbReference type="SUPFAM" id="SSF53955">
    <property type="entry name" value="Lysozyme-like"/>
    <property type="match status" value="1"/>
</dbReference>
<dbReference type="PANTHER" id="PTHR45725">
    <property type="entry name" value="FORMIN HOMOLOGY 2 FAMILY MEMBER"/>
    <property type="match status" value="1"/>
</dbReference>
<dbReference type="EMBL" id="KM591905">
    <property type="protein sequence ID" value="AIT13430.1"/>
    <property type="molecule type" value="Genomic_DNA"/>
</dbReference>
<evidence type="ECO:0000313" key="2">
    <source>
        <dbReference type="EMBL" id="AIT13430.1"/>
    </source>
</evidence>
<dbReference type="PANTHER" id="PTHR45725:SF18">
    <property type="entry name" value="ORC1-LIKE AAA ATPASE DOMAIN-CONTAINING PROTEIN"/>
    <property type="match status" value="1"/>
</dbReference>
<feature type="region of interest" description="Disordered" evidence="1">
    <location>
        <begin position="909"/>
        <end position="971"/>
    </location>
</feature>
<feature type="region of interest" description="Disordered" evidence="1">
    <location>
        <begin position="1142"/>
        <end position="1223"/>
    </location>
</feature>
<dbReference type="InterPro" id="IPR023346">
    <property type="entry name" value="Lysozyme-like_dom_sf"/>
</dbReference>
<name>A0A097EWI0_9CAUD</name>
<feature type="compositionally biased region" description="Low complexity" evidence="1">
    <location>
        <begin position="1168"/>
        <end position="1182"/>
    </location>
</feature>
<feature type="compositionally biased region" description="Pro residues" evidence="1">
    <location>
        <begin position="1183"/>
        <end position="1202"/>
    </location>
</feature>
<accession>A0A097EWI0</accession>
<organism evidence="2 3">
    <name type="scientific">Mycobacterium phage RonRayGun</name>
    <dbReference type="NCBI Taxonomy" id="1555234"/>
    <lineage>
        <taxon>Viruses</taxon>
        <taxon>Duplodnaviria</taxon>
        <taxon>Heunggongvirae</taxon>
        <taxon>Uroviricota</taxon>
        <taxon>Caudoviricetes</taxon>
        <taxon>Bernalvirus</taxon>
        <taxon>Bernalvirus bernal13</taxon>
    </lineage>
</organism>
<feature type="compositionally biased region" description="Low complexity" evidence="1">
    <location>
        <begin position="563"/>
        <end position="584"/>
    </location>
</feature>
<gene>
    <name evidence="2" type="ORF">PBI_RONRAYGUN_17</name>
</gene>
<feature type="compositionally biased region" description="Basic and acidic residues" evidence="1">
    <location>
        <begin position="924"/>
        <end position="936"/>
    </location>
</feature>
<protein>
    <submittedName>
        <fullName evidence="2">Tape measure protein</fullName>
    </submittedName>
</protein>